<proteinExistence type="predicted"/>
<evidence type="ECO:0000313" key="2">
    <source>
        <dbReference type="Proteomes" id="UP001189429"/>
    </source>
</evidence>
<comment type="caution">
    <text evidence="1">The sequence shown here is derived from an EMBL/GenBank/DDBJ whole genome shotgun (WGS) entry which is preliminary data.</text>
</comment>
<gene>
    <name evidence="1" type="ORF">PCOR1329_LOCUS25800</name>
</gene>
<name>A0ABN9S3N5_9DINO</name>
<dbReference type="Proteomes" id="UP001189429">
    <property type="component" value="Unassembled WGS sequence"/>
</dbReference>
<keyword evidence="2" id="KW-1185">Reference proteome</keyword>
<accession>A0ABN9S3N5</accession>
<sequence>MAHLVENLEALMACLEQALHLQMLVKYLVNYIPWEMMTFGSSPTAPRLALTRVQMLLWAVQ</sequence>
<feature type="non-terminal residue" evidence="1">
    <location>
        <position position="61"/>
    </location>
</feature>
<protein>
    <submittedName>
        <fullName evidence="1">Uncharacterized protein</fullName>
    </submittedName>
</protein>
<evidence type="ECO:0000313" key="1">
    <source>
        <dbReference type="EMBL" id="CAK0825756.1"/>
    </source>
</evidence>
<dbReference type="EMBL" id="CAUYUJ010009063">
    <property type="protein sequence ID" value="CAK0825756.1"/>
    <property type="molecule type" value="Genomic_DNA"/>
</dbReference>
<reference evidence="1" key="1">
    <citation type="submission" date="2023-10" db="EMBL/GenBank/DDBJ databases">
        <authorList>
            <person name="Chen Y."/>
            <person name="Shah S."/>
            <person name="Dougan E. K."/>
            <person name="Thang M."/>
            <person name="Chan C."/>
        </authorList>
    </citation>
    <scope>NUCLEOTIDE SEQUENCE [LARGE SCALE GENOMIC DNA]</scope>
</reference>
<organism evidence="1 2">
    <name type="scientific">Prorocentrum cordatum</name>
    <dbReference type="NCBI Taxonomy" id="2364126"/>
    <lineage>
        <taxon>Eukaryota</taxon>
        <taxon>Sar</taxon>
        <taxon>Alveolata</taxon>
        <taxon>Dinophyceae</taxon>
        <taxon>Prorocentrales</taxon>
        <taxon>Prorocentraceae</taxon>
        <taxon>Prorocentrum</taxon>
    </lineage>
</organism>